<proteinExistence type="predicted"/>
<dbReference type="Proteomes" id="UP000652761">
    <property type="component" value="Unassembled WGS sequence"/>
</dbReference>
<sequence>METLSMSGTQRLEADTACQHLIQRKGAQLAGTYLWGWRQHRLPPTLSFQQLRRPQFVPTGDLVQETAD</sequence>
<dbReference type="EMBL" id="NMUH01000836">
    <property type="protein sequence ID" value="MQL85559.1"/>
    <property type="molecule type" value="Genomic_DNA"/>
</dbReference>
<reference evidence="1" key="1">
    <citation type="submission" date="2017-07" db="EMBL/GenBank/DDBJ databases">
        <title>Taro Niue Genome Assembly and Annotation.</title>
        <authorList>
            <person name="Atibalentja N."/>
            <person name="Keating K."/>
            <person name="Fields C.J."/>
        </authorList>
    </citation>
    <scope>NUCLEOTIDE SEQUENCE</scope>
    <source>
        <strain evidence="1">Niue_2</strain>
        <tissue evidence="1">Leaf</tissue>
    </source>
</reference>
<gene>
    <name evidence="1" type="ORF">Taro_018089</name>
</gene>
<keyword evidence="2" id="KW-1185">Reference proteome</keyword>
<name>A0A843V1D6_COLES</name>
<evidence type="ECO:0000313" key="1">
    <source>
        <dbReference type="EMBL" id="MQL85559.1"/>
    </source>
</evidence>
<comment type="caution">
    <text evidence="1">The sequence shown here is derived from an EMBL/GenBank/DDBJ whole genome shotgun (WGS) entry which is preliminary data.</text>
</comment>
<accession>A0A843V1D6</accession>
<protein>
    <submittedName>
        <fullName evidence="1">Uncharacterized protein</fullName>
    </submittedName>
</protein>
<evidence type="ECO:0000313" key="2">
    <source>
        <dbReference type="Proteomes" id="UP000652761"/>
    </source>
</evidence>
<organism evidence="1 2">
    <name type="scientific">Colocasia esculenta</name>
    <name type="common">Wild taro</name>
    <name type="synonym">Arum esculentum</name>
    <dbReference type="NCBI Taxonomy" id="4460"/>
    <lineage>
        <taxon>Eukaryota</taxon>
        <taxon>Viridiplantae</taxon>
        <taxon>Streptophyta</taxon>
        <taxon>Embryophyta</taxon>
        <taxon>Tracheophyta</taxon>
        <taxon>Spermatophyta</taxon>
        <taxon>Magnoliopsida</taxon>
        <taxon>Liliopsida</taxon>
        <taxon>Araceae</taxon>
        <taxon>Aroideae</taxon>
        <taxon>Colocasieae</taxon>
        <taxon>Colocasia</taxon>
    </lineage>
</organism>
<dbReference type="AlphaFoldDB" id="A0A843V1D6"/>